<evidence type="ECO:0000256" key="1">
    <source>
        <dbReference type="SAM" id="Phobius"/>
    </source>
</evidence>
<sequence length="233" mass="27625">MIESIFILGYLNLHNQLDICHRIQTENKLLFQPKIISKIKAQSIHYRGNLLFPVRFKIILYNFITLTSNNQWIGHQTIIHDKTSVRMRGIDKICLSLFPIPAHFPLFDIKFYGEVNLIHYKLTDENVDRAIYSLVSRMFFLGVFLFVNMSLLTATSTRNLKSIVIWLLAHTTHMFYTLSFNIWVGVYTNTMSIILISIFNTMLYFMFIFMVMLFWLSERYSGRRHYRVAINMV</sequence>
<keyword evidence="3" id="KW-1185">Reference proteome</keyword>
<protein>
    <submittedName>
        <fullName evidence="2">Uncharacterized protein</fullName>
    </submittedName>
</protein>
<feature type="transmembrane region" description="Helical" evidence="1">
    <location>
        <begin position="192"/>
        <end position="216"/>
    </location>
</feature>
<evidence type="ECO:0000313" key="2">
    <source>
        <dbReference type="EMBL" id="KAF0759198.1"/>
    </source>
</evidence>
<keyword evidence="1" id="KW-0812">Transmembrane</keyword>
<organism evidence="2 3">
    <name type="scientific">Aphis craccivora</name>
    <name type="common">Cowpea aphid</name>
    <dbReference type="NCBI Taxonomy" id="307492"/>
    <lineage>
        <taxon>Eukaryota</taxon>
        <taxon>Metazoa</taxon>
        <taxon>Ecdysozoa</taxon>
        <taxon>Arthropoda</taxon>
        <taxon>Hexapoda</taxon>
        <taxon>Insecta</taxon>
        <taxon>Pterygota</taxon>
        <taxon>Neoptera</taxon>
        <taxon>Paraneoptera</taxon>
        <taxon>Hemiptera</taxon>
        <taxon>Sternorrhyncha</taxon>
        <taxon>Aphidomorpha</taxon>
        <taxon>Aphidoidea</taxon>
        <taxon>Aphididae</taxon>
        <taxon>Aphidini</taxon>
        <taxon>Aphis</taxon>
        <taxon>Aphis</taxon>
    </lineage>
</organism>
<feature type="transmembrane region" description="Helical" evidence="1">
    <location>
        <begin position="130"/>
        <end position="151"/>
    </location>
</feature>
<name>A0A6G0YNZ4_APHCR</name>
<dbReference type="AlphaFoldDB" id="A0A6G0YNZ4"/>
<dbReference type="EMBL" id="VUJU01003072">
    <property type="protein sequence ID" value="KAF0759198.1"/>
    <property type="molecule type" value="Genomic_DNA"/>
</dbReference>
<evidence type="ECO:0000313" key="3">
    <source>
        <dbReference type="Proteomes" id="UP000478052"/>
    </source>
</evidence>
<reference evidence="2 3" key="1">
    <citation type="submission" date="2019-08" db="EMBL/GenBank/DDBJ databases">
        <title>Whole genome of Aphis craccivora.</title>
        <authorList>
            <person name="Voronova N.V."/>
            <person name="Shulinski R.S."/>
            <person name="Bandarenka Y.V."/>
            <person name="Zhorov D.G."/>
            <person name="Warner D."/>
        </authorList>
    </citation>
    <scope>NUCLEOTIDE SEQUENCE [LARGE SCALE GENOMIC DNA]</scope>
    <source>
        <strain evidence="2">180601</strain>
        <tissue evidence="2">Whole Body</tissue>
    </source>
</reference>
<dbReference type="OrthoDB" id="6626082at2759"/>
<dbReference type="Proteomes" id="UP000478052">
    <property type="component" value="Unassembled WGS sequence"/>
</dbReference>
<comment type="caution">
    <text evidence="2">The sequence shown here is derived from an EMBL/GenBank/DDBJ whole genome shotgun (WGS) entry which is preliminary data.</text>
</comment>
<proteinExistence type="predicted"/>
<feature type="transmembrane region" description="Helical" evidence="1">
    <location>
        <begin position="163"/>
        <end position="186"/>
    </location>
</feature>
<keyword evidence="1" id="KW-0472">Membrane</keyword>
<keyword evidence="1" id="KW-1133">Transmembrane helix</keyword>
<accession>A0A6G0YNZ4</accession>
<gene>
    <name evidence="2" type="ORF">FWK35_00015258</name>
</gene>